<dbReference type="STRING" id="471852.Tcur_2178"/>
<evidence type="ECO:0000313" key="2">
    <source>
        <dbReference type="EMBL" id="ACY97744.1"/>
    </source>
</evidence>
<organism evidence="2 3">
    <name type="scientific">Thermomonospora curvata (strain ATCC 19995 / DSM 43183 / JCM 3096 / KCTC 9072 / NBRC 15933 / NCIMB 10081 / Henssen B9)</name>
    <dbReference type="NCBI Taxonomy" id="471852"/>
    <lineage>
        <taxon>Bacteria</taxon>
        <taxon>Bacillati</taxon>
        <taxon>Actinomycetota</taxon>
        <taxon>Actinomycetes</taxon>
        <taxon>Streptosporangiales</taxon>
        <taxon>Thermomonosporaceae</taxon>
        <taxon>Thermomonospora</taxon>
    </lineage>
</organism>
<dbReference type="EMBL" id="CP001738">
    <property type="protein sequence ID" value="ACY97744.1"/>
    <property type="molecule type" value="Genomic_DNA"/>
</dbReference>
<reference evidence="2 3" key="1">
    <citation type="journal article" date="2011" name="Stand. Genomic Sci.">
        <title>Complete genome sequence of Thermomonospora curvata type strain (B9).</title>
        <authorList>
            <person name="Chertkov O."/>
            <person name="Sikorski J."/>
            <person name="Nolan M."/>
            <person name="Lapidus A."/>
            <person name="Lucas S."/>
            <person name="Del Rio T.G."/>
            <person name="Tice H."/>
            <person name="Cheng J.F."/>
            <person name="Goodwin L."/>
            <person name="Pitluck S."/>
            <person name="Liolios K."/>
            <person name="Ivanova N."/>
            <person name="Mavromatis K."/>
            <person name="Mikhailova N."/>
            <person name="Ovchinnikova G."/>
            <person name="Pati A."/>
            <person name="Chen A."/>
            <person name="Palaniappan K."/>
            <person name="Djao O.D."/>
            <person name="Land M."/>
            <person name="Hauser L."/>
            <person name="Chang Y.J."/>
            <person name="Jeffries C.D."/>
            <person name="Brettin T."/>
            <person name="Han C."/>
            <person name="Detter J.C."/>
            <person name="Rohde M."/>
            <person name="Goker M."/>
            <person name="Woyke T."/>
            <person name="Bristow J."/>
            <person name="Eisen J.A."/>
            <person name="Markowitz V."/>
            <person name="Hugenholtz P."/>
            <person name="Klenk H.P."/>
            <person name="Kyrpides N.C."/>
        </authorList>
    </citation>
    <scope>NUCLEOTIDE SEQUENCE [LARGE SCALE GENOMIC DNA]</scope>
    <source>
        <strain evidence="3">ATCC 19995 / DSM 43183 / JCM 3096 / KCTC 9072 / NBRC 15933 / NCIMB 10081 / Henssen B9</strain>
    </source>
</reference>
<proteinExistence type="predicted"/>
<evidence type="ECO:0000313" key="3">
    <source>
        <dbReference type="Proteomes" id="UP000001918"/>
    </source>
</evidence>
<evidence type="ECO:0000256" key="1">
    <source>
        <dbReference type="SAM" id="MobiDB-lite"/>
    </source>
</evidence>
<protein>
    <submittedName>
        <fullName evidence="2">Uncharacterized protein</fullName>
    </submittedName>
</protein>
<feature type="region of interest" description="Disordered" evidence="1">
    <location>
        <begin position="21"/>
        <end position="58"/>
    </location>
</feature>
<keyword evidence="3" id="KW-1185">Reference proteome</keyword>
<dbReference type="HOGENOM" id="CLU_1712400_0_0_11"/>
<gene>
    <name evidence="2" type="ordered locus">Tcur_2178</name>
</gene>
<dbReference type="AlphaFoldDB" id="D1A1Q6"/>
<name>D1A1Q6_THECD</name>
<dbReference type="KEGG" id="tcu:Tcur_2178"/>
<sequence length="153" mass="15655">MLVTVLTASVIALAACGGGDGHGGGSPAAAGGHGAPGGQQAEGGSSATETSAPLPKVQPSQVKALVGTWVSRGGPEGQPKDYFVFKADGTATWMARKQTLWSGQVIPEGNRKFRFSWNGGDPKDASYWGVTLNADGKSLIFNGTNQTYTKVTS</sequence>
<accession>D1A1Q6</accession>
<feature type="compositionally biased region" description="Gly residues" evidence="1">
    <location>
        <begin position="21"/>
        <end position="41"/>
    </location>
</feature>
<dbReference type="Proteomes" id="UP000001918">
    <property type="component" value="Chromosome"/>
</dbReference>